<organism evidence="4 5">
    <name type="scientific">Helicobacter brantae</name>
    <dbReference type="NCBI Taxonomy" id="375927"/>
    <lineage>
        <taxon>Bacteria</taxon>
        <taxon>Pseudomonadati</taxon>
        <taxon>Campylobacterota</taxon>
        <taxon>Epsilonproteobacteria</taxon>
        <taxon>Campylobacterales</taxon>
        <taxon>Helicobacteraceae</taxon>
        <taxon>Helicobacter</taxon>
    </lineage>
</organism>
<evidence type="ECO:0000259" key="1">
    <source>
        <dbReference type="Pfam" id="PF08279"/>
    </source>
</evidence>
<evidence type="ECO:0008006" key="6">
    <source>
        <dbReference type="Google" id="ProtNLM"/>
    </source>
</evidence>
<protein>
    <recommendedName>
        <fullName evidence="6">Transcriptional regulator</fullName>
    </recommendedName>
</protein>
<evidence type="ECO:0000259" key="3">
    <source>
        <dbReference type="Pfam" id="PF25583"/>
    </source>
</evidence>
<feature type="domain" description="Helix-turn-helix type 11" evidence="1">
    <location>
        <begin position="11"/>
        <end position="46"/>
    </location>
</feature>
<dbReference type="PANTHER" id="PTHR34580:SF1">
    <property type="entry name" value="PROTEIN PAFC"/>
    <property type="match status" value="1"/>
</dbReference>
<evidence type="ECO:0000313" key="5">
    <source>
        <dbReference type="Proteomes" id="UP000257045"/>
    </source>
</evidence>
<dbReference type="Pfam" id="PF25583">
    <property type="entry name" value="WCX"/>
    <property type="match status" value="1"/>
</dbReference>
<keyword evidence="5" id="KW-1185">Reference proteome</keyword>
<dbReference type="EMBL" id="NXLV01000011">
    <property type="protein sequence ID" value="RDU70291.1"/>
    <property type="molecule type" value="Genomic_DNA"/>
</dbReference>
<evidence type="ECO:0000313" key="4">
    <source>
        <dbReference type="EMBL" id="RDU70291.1"/>
    </source>
</evidence>
<comment type="caution">
    <text evidence="4">The sequence shown here is derived from an EMBL/GenBank/DDBJ whole genome shotgun (WGS) entry which is preliminary data.</text>
</comment>
<dbReference type="InterPro" id="IPR026881">
    <property type="entry name" value="WYL_dom"/>
</dbReference>
<dbReference type="Proteomes" id="UP000257045">
    <property type="component" value="Unassembled WGS sequence"/>
</dbReference>
<evidence type="ECO:0000259" key="2">
    <source>
        <dbReference type="Pfam" id="PF13280"/>
    </source>
</evidence>
<dbReference type="OrthoDB" id="6521217at2"/>
<proteinExistence type="predicted"/>
<gene>
    <name evidence="4" type="ORF">CQA58_06090</name>
</gene>
<dbReference type="PANTHER" id="PTHR34580">
    <property type="match status" value="1"/>
</dbReference>
<feature type="domain" description="WYL" evidence="2">
    <location>
        <begin position="131"/>
        <end position="188"/>
    </location>
</feature>
<dbReference type="RefSeq" id="WP_115569838.1">
    <property type="nucleotide sequence ID" value="NZ_NXLV01000011.1"/>
</dbReference>
<dbReference type="InterPro" id="IPR036388">
    <property type="entry name" value="WH-like_DNA-bd_sf"/>
</dbReference>
<dbReference type="InterPro" id="IPR051534">
    <property type="entry name" value="CBASS_pafABC_assoc_protein"/>
</dbReference>
<reference evidence="4 5" key="1">
    <citation type="submission" date="2018-04" db="EMBL/GenBank/DDBJ databases">
        <title>Novel Campyloabacter and Helicobacter Species and Strains.</title>
        <authorList>
            <person name="Mannion A.J."/>
            <person name="Shen Z."/>
            <person name="Fox J.G."/>
        </authorList>
    </citation>
    <scope>NUCLEOTIDE SEQUENCE [LARGE SCALE GENOMIC DNA]</scope>
    <source>
        <strain evidence="4 5">MIT 04-9366</strain>
    </source>
</reference>
<dbReference type="InterPro" id="IPR013196">
    <property type="entry name" value="HTH_11"/>
</dbReference>
<dbReference type="Pfam" id="PF08279">
    <property type="entry name" value="HTH_11"/>
    <property type="match status" value="1"/>
</dbReference>
<dbReference type="AlphaFoldDB" id="A0A3D8J0I1"/>
<dbReference type="InterPro" id="IPR057727">
    <property type="entry name" value="WCX_dom"/>
</dbReference>
<dbReference type="PROSITE" id="PS52050">
    <property type="entry name" value="WYL"/>
    <property type="match status" value="1"/>
</dbReference>
<dbReference type="Pfam" id="PF13280">
    <property type="entry name" value="WYL"/>
    <property type="match status" value="1"/>
</dbReference>
<accession>A0A3D8J0I1</accession>
<feature type="domain" description="WCX" evidence="3">
    <location>
        <begin position="221"/>
        <end position="294"/>
    </location>
</feature>
<dbReference type="Gene3D" id="1.10.10.10">
    <property type="entry name" value="Winged helix-like DNA-binding domain superfamily/Winged helix DNA-binding domain"/>
    <property type="match status" value="1"/>
</dbReference>
<name>A0A3D8J0I1_9HELI</name>
<sequence>MQYPKNKKYSRIEEIYHLLEQNPQGLNIKEIASEFSVSQKTIQRDLYNELIPLGAYKEGRYWKISPAKRHSLLEVEQKNILGVLDSFAKNMGESFECKAHKLLSTLSPTLPTHLYTHLASQKLEDSMLEKIQSLQRHISNSKEVSFTYKGKNYQLKPLKVVSFEGYWYLLGLDCKEGDKFKKFILSEINYLIELPQTFQTEIDINHALNQAHSIWFEPNQNYQARLKISPCYKHYLQRQPLKTQKILGEFEDGSMEIEISFSHDMELSSIFMKHFPHISILSPSSLQTSILDEINESCQTLLP</sequence>